<dbReference type="InterPro" id="IPR011109">
    <property type="entry name" value="DNA_bind_recombinase_dom"/>
</dbReference>
<evidence type="ECO:0000256" key="2">
    <source>
        <dbReference type="ARBA" id="ARBA00023172"/>
    </source>
</evidence>
<dbReference type="InterPro" id="IPR038109">
    <property type="entry name" value="DNA_bind_recomb_sf"/>
</dbReference>
<accession>A0A558A6X0</accession>
<dbReference type="PANTHER" id="PTHR30461">
    <property type="entry name" value="DNA-INVERTASE FROM LAMBDOID PROPHAGE"/>
    <property type="match status" value="1"/>
</dbReference>
<dbReference type="OrthoDB" id="3372479at2"/>
<keyword evidence="1" id="KW-0238">DNA-binding</keyword>
<dbReference type="InterPro" id="IPR050639">
    <property type="entry name" value="SSR_resolvase"/>
</dbReference>
<name>A0A558A6X0_9PSEU</name>
<comment type="caution">
    <text evidence="4">The sequence shown here is derived from an EMBL/GenBank/DDBJ whole genome shotgun (WGS) entry which is preliminary data.</text>
</comment>
<dbReference type="Proteomes" id="UP000318578">
    <property type="component" value="Unassembled WGS sequence"/>
</dbReference>
<dbReference type="GO" id="GO:0003677">
    <property type="term" value="F:DNA binding"/>
    <property type="evidence" value="ECO:0007669"/>
    <property type="project" value="UniProtKB-KW"/>
</dbReference>
<gene>
    <name evidence="4" type="ORF">FNH06_22020</name>
</gene>
<dbReference type="Gene3D" id="3.90.1750.20">
    <property type="entry name" value="Putative Large Serine Recombinase, Chain B, Domain 2"/>
    <property type="match status" value="1"/>
</dbReference>
<evidence type="ECO:0000256" key="1">
    <source>
        <dbReference type="ARBA" id="ARBA00023125"/>
    </source>
</evidence>
<dbReference type="EMBL" id="VJZA01000040">
    <property type="protein sequence ID" value="TVT20001.1"/>
    <property type="molecule type" value="Genomic_DNA"/>
</dbReference>
<evidence type="ECO:0000313" key="5">
    <source>
        <dbReference type="Proteomes" id="UP000318578"/>
    </source>
</evidence>
<evidence type="ECO:0000313" key="4">
    <source>
        <dbReference type="EMBL" id="TVT20001.1"/>
    </source>
</evidence>
<dbReference type="GO" id="GO:0000150">
    <property type="term" value="F:DNA strand exchange activity"/>
    <property type="evidence" value="ECO:0007669"/>
    <property type="project" value="InterPro"/>
</dbReference>
<proteinExistence type="predicted"/>
<feature type="domain" description="Recombinase" evidence="3">
    <location>
        <begin position="1"/>
        <end position="141"/>
    </location>
</feature>
<dbReference type="Pfam" id="PF07508">
    <property type="entry name" value="Recombinase"/>
    <property type="match status" value="1"/>
</dbReference>
<organism evidence="4 5">
    <name type="scientific">Amycolatopsis acidiphila</name>
    <dbReference type="NCBI Taxonomy" id="715473"/>
    <lineage>
        <taxon>Bacteria</taxon>
        <taxon>Bacillati</taxon>
        <taxon>Actinomycetota</taxon>
        <taxon>Actinomycetes</taxon>
        <taxon>Pseudonocardiales</taxon>
        <taxon>Pseudonocardiaceae</taxon>
        <taxon>Amycolatopsis</taxon>
    </lineage>
</organism>
<sequence>MWLRVLAVDEPAAEVVRRIFAEYLGGKGDRAIANGLNRDGIPCPSARRPEQNRHRLADGWQGSSVRVILENPRYMGYAFFGRWARQEMLLDPEDVSAGHVVRFRRVVAEKVVRSRTPAHPAIVSVEDFTQAQLLRRARAAGGMRGRAKLERIRTRGTRPYVLRGRVRCGICTRRLQGAVIRKEEVYYRSMARTLAPGSSALAGHPRTVNLREFDVFDLLNRWLGDLFKPENVDRTVAALVASQGQGRTAAVETIRKRLSDAEARLRRLQAAIEAGVDPAALVEAINEAQAQRAAARAELDGVAPPTAVSEAEVYAMIGALGDVAAALKHAKPEVLEQLYDRLNVELLYEPKGRTVLASVTPRVVSECVRGGSCTLSTRIGLPG</sequence>
<dbReference type="PANTHER" id="PTHR30461:SF2">
    <property type="entry name" value="SERINE RECOMBINASE PINE-RELATED"/>
    <property type="match status" value="1"/>
</dbReference>
<reference evidence="4 5" key="1">
    <citation type="submission" date="2019-07" db="EMBL/GenBank/DDBJ databases">
        <title>New species of Amycolatopsis and Streptomyces.</title>
        <authorList>
            <person name="Duangmal K."/>
            <person name="Teo W.F.A."/>
            <person name="Lipun K."/>
        </authorList>
    </citation>
    <scope>NUCLEOTIDE SEQUENCE [LARGE SCALE GENOMIC DNA]</scope>
    <source>
        <strain evidence="4 5">JCM 30562</strain>
    </source>
</reference>
<dbReference type="AlphaFoldDB" id="A0A558A6X0"/>
<evidence type="ECO:0000259" key="3">
    <source>
        <dbReference type="PROSITE" id="PS51737"/>
    </source>
</evidence>
<dbReference type="PROSITE" id="PS51737">
    <property type="entry name" value="RECOMBINASE_DNA_BIND"/>
    <property type="match status" value="1"/>
</dbReference>
<keyword evidence="5" id="KW-1185">Reference proteome</keyword>
<protein>
    <recommendedName>
        <fullName evidence="3">Recombinase domain-containing protein</fullName>
    </recommendedName>
</protein>
<keyword evidence="2" id="KW-0233">DNA recombination</keyword>